<accession>A0A2H6KCZ2</accession>
<proteinExistence type="predicted"/>
<keyword evidence="2" id="KW-1185">Reference proteome</keyword>
<dbReference type="AlphaFoldDB" id="A0A2H6KCZ2"/>
<name>A0A2H6KCZ2_9APIC</name>
<dbReference type="GeneID" id="39874633"/>
<dbReference type="RefSeq" id="XP_028867106.1">
    <property type="nucleotide sequence ID" value="XM_029011273.1"/>
</dbReference>
<dbReference type="EMBL" id="BDSA01000002">
    <property type="protein sequence ID" value="GBE60863.1"/>
    <property type="molecule type" value="Genomic_DNA"/>
</dbReference>
<dbReference type="Proteomes" id="UP000236319">
    <property type="component" value="Unassembled WGS sequence"/>
</dbReference>
<protein>
    <submittedName>
        <fullName evidence="1">Aspartate racemase, putative</fullName>
    </submittedName>
</protein>
<evidence type="ECO:0000313" key="1">
    <source>
        <dbReference type="EMBL" id="GBE60863.1"/>
    </source>
</evidence>
<comment type="caution">
    <text evidence="1">The sequence shown here is derived from an EMBL/GenBank/DDBJ whole genome shotgun (WGS) entry which is preliminary data.</text>
</comment>
<reference evidence="1 2" key="1">
    <citation type="journal article" date="2017" name="BMC Genomics">
        <title>Whole-genome assembly of Babesia ovata and comparative genomics between closely related pathogens.</title>
        <authorList>
            <person name="Yamagishi J."/>
            <person name="Asada M."/>
            <person name="Hakimi H."/>
            <person name="Tanaka T.Q."/>
            <person name="Sugimoto C."/>
            <person name="Kawazu S."/>
        </authorList>
    </citation>
    <scope>NUCLEOTIDE SEQUENCE [LARGE SCALE GENOMIC DNA]</scope>
    <source>
        <strain evidence="1 2">Miyake</strain>
    </source>
</reference>
<gene>
    <name evidence="1" type="ORF">BOVATA_023560</name>
</gene>
<dbReference type="VEuPathDB" id="PiroplasmaDB:BOVATA_023560"/>
<organism evidence="1 2">
    <name type="scientific">Babesia ovata</name>
    <dbReference type="NCBI Taxonomy" id="189622"/>
    <lineage>
        <taxon>Eukaryota</taxon>
        <taxon>Sar</taxon>
        <taxon>Alveolata</taxon>
        <taxon>Apicomplexa</taxon>
        <taxon>Aconoidasida</taxon>
        <taxon>Piroplasmida</taxon>
        <taxon>Babesiidae</taxon>
        <taxon>Babesia</taxon>
    </lineage>
</organism>
<evidence type="ECO:0000313" key="2">
    <source>
        <dbReference type="Proteomes" id="UP000236319"/>
    </source>
</evidence>
<sequence length="114" mass="12529">MLEDELGQRRRVPRDVDVRSAAVNQEEPHVAHDRSVVHELGLVQLVVARVVTRERQFVGALDGAVRQADLAESALEQYALRRGSYSDGGFTAEFYAQSLCPWGAIIVILVIGTG</sequence>